<dbReference type="EMBL" id="JAHSQO010000004">
    <property type="protein sequence ID" value="MBY8917617.1"/>
    <property type="molecule type" value="Genomic_DNA"/>
</dbReference>
<accession>A0ABS7RB46</accession>
<evidence type="ECO:0000313" key="6">
    <source>
        <dbReference type="Proteomes" id="UP000777661"/>
    </source>
</evidence>
<evidence type="ECO:0000259" key="4">
    <source>
        <dbReference type="PROSITE" id="PS50949"/>
    </source>
</evidence>
<gene>
    <name evidence="5" type="ORF">KVG22_13520</name>
</gene>
<dbReference type="PROSITE" id="PS50949">
    <property type="entry name" value="HTH_GNTR"/>
    <property type="match status" value="1"/>
</dbReference>
<dbReference type="InterPro" id="IPR036388">
    <property type="entry name" value="WH-like_DNA-bd_sf"/>
</dbReference>
<proteinExistence type="predicted"/>
<keyword evidence="2" id="KW-0238">DNA-binding</keyword>
<dbReference type="RefSeq" id="WP_036539206.1">
    <property type="nucleotide sequence ID" value="NZ_CBDDPV010000002.1"/>
</dbReference>
<name>A0ABS7RB46_9HYPH</name>
<dbReference type="Gene3D" id="1.20.120.530">
    <property type="entry name" value="GntR ligand-binding domain-like"/>
    <property type="match status" value="1"/>
</dbReference>
<dbReference type="PRINTS" id="PR00035">
    <property type="entry name" value="HTHGNTR"/>
</dbReference>
<evidence type="ECO:0000313" key="5">
    <source>
        <dbReference type="EMBL" id="MBY8917617.1"/>
    </source>
</evidence>
<dbReference type="SUPFAM" id="SSF48008">
    <property type="entry name" value="GntR ligand-binding domain-like"/>
    <property type="match status" value="1"/>
</dbReference>
<dbReference type="PANTHER" id="PTHR43537">
    <property type="entry name" value="TRANSCRIPTIONAL REGULATOR, GNTR FAMILY"/>
    <property type="match status" value="1"/>
</dbReference>
<dbReference type="InterPro" id="IPR000524">
    <property type="entry name" value="Tscrpt_reg_HTH_GntR"/>
</dbReference>
<organism evidence="5 6">
    <name type="scientific">Nitratireductor rhodophyticola</name>
    <dbReference type="NCBI Taxonomy" id="2854036"/>
    <lineage>
        <taxon>Bacteria</taxon>
        <taxon>Pseudomonadati</taxon>
        <taxon>Pseudomonadota</taxon>
        <taxon>Alphaproteobacteria</taxon>
        <taxon>Hyphomicrobiales</taxon>
        <taxon>Phyllobacteriaceae</taxon>
        <taxon>Nitratireductor</taxon>
    </lineage>
</organism>
<dbReference type="Proteomes" id="UP000777661">
    <property type="component" value="Unassembled WGS sequence"/>
</dbReference>
<dbReference type="Gene3D" id="1.10.10.10">
    <property type="entry name" value="Winged helix-like DNA-binding domain superfamily/Winged helix DNA-binding domain"/>
    <property type="match status" value="1"/>
</dbReference>
<evidence type="ECO:0000256" key="3">
    <source>
        <dbReference type="ARBA" id="ARBA00023163"/>
    </source>
</evidence>
<dbReference type="SMART" id="SM00345">
    <property type="entry name" value="HTH_GNTR"/>
    <property type="match status" value="1"/>
</dbReference>
<dbReference type="InterPro" id="IPR011711">
    <property type="entry name" value="GntR_C"/>
</dbReference>
<comment type="caution">
    <text evidence="5">The sequence shown here is derived from an EMBL/GenBank/DDBJ whole genome shotgun (WGS) entry which is preliminary data.</text>
</comment>
<keyword evidence="3" id="KW-0804">Transcription</keyword>
<evidence type="ECO:0000256" key="1">
    <source>
        <dbReference type="ARBA" id="ARBA00023015"/>
    </source>
</evidence>
<dbReference type="CDD" id="cd07377">
    <property type="entry name" value="WHTH_GntR"/>
    <property type="match status" value="1"/>
</dbReference>
<dbReference type="Pfam" id="PF00392">
    <property type="entry name" value="GntR"/>
    <property type="match status" value="1"/>
</dbReference>
<dbReference type="Pfam" id="PF07729">
    <property type="entry name" value="FCD"/>
    <property type="match status" value="1"/>
</dbReference>
<keyword evidence="6" id="KW-1185">Reference proteome</keyword>
<reference evidence="5 6" key="1">
    <citation type="submission" date="2021-06" db="EMBL/GenBank/DDBJ databases">
        <title>Nitratireductor porphyridii sp. nov., isolated from a small marine red alga, Porphyridium purpureum in South Korea.</title>
        <authorList>
            <person name="Kim K.H."/>
            <person name="Kristyanto S."/>
            <person name="Jeon C.O."/>
        </authorList>
    </citation>
    <scope>NUCLEOTIDE SEQUENCE [LARGE SCALE GENOMIC DNA]</scope>
    <source>
        <strain evidence="5 6">R6</strain>
    </source>
</reference>
<evidence type="ECO:0000256" key="2">
    <source>
        <dbReference type="ARBA" id="ARBA00023125"/>
    </source>
</evidence>
<protein>
    <submittedName>
        <fullName evidence="5">FadR family transcriptional regulator</fullName>
    </submittedName>
</protein>
<dbReference type="InterPro" id="IPR008920">
    <property type="entry name" value="TF_FadR/GntR_C"/>
</dbReference>
<feature type="domain" description="HTH gntR-type" evidence="4">
    <location>
        <begin position="11"/>
        <end position="79"/>
    </location>
</feature>
<dbReference type="InterPro" id="IPR036390">
    <property type="entry name" value="WH_DNA-bd_sf"/>
</dbReference>
<dbReference type="SMART" id="SM00895">
    <property type="entry name" value="FCD"/>
    <property type="match status" value="1"/>
</dbReference>
<dbReference type="SUPFAM" id="SSF46785">
    <property type="entry name" value="Winged helix' DNA-binding domain"/>
    <property type="match status" value="1"/>
</dbReference>
<sequence>MEVPAGRSTRPRVRLSVAQSIARDIFSGKFAEGTNLPRENDLCEEYGVSRTVIRETLKILQAKGLVVSRPRIGTIVCRQDEWNILDTQVLEWIGPNLDRMGLVDCILEARGAIEPMAAELAARRATMQEIADIEAAWQAMAAAGNDVEAFIAADIVFHEHLLKASHNRIFQQFGALMDPALNFMLSTSAHSAENLEESIGQHGALVEALRLRDAEGARKLALALIAKAKHDVSAARSVKP</sequence>
<keyword evidence="1" id="KW-0805">Transcription regulation</keyword>
<dbReference type="PANTHER" id="PTHR43537:SF44">
    <property type="entry name" value="GNTR FAMILY REGULATORY PROTEIN"/>
    <property type="match status" value="1"/>
</dbReference>